<gene>
    <name evidence="1" type="ORF">Tci_671553</name>
</gene>
<comment type="caution">
    <text evidence="1">The sequence shown here is derived from an EMBL/GenBank/DDBJ whole genome shotgun (WGS) entry which is preliminary data.</text>
</comment>
<proteinExistence type="predicted"/>
<accession>A0A699KKG7</accession>
<protein>
    <submittedName>
        <fullName evidence="1">Uncharacterized protein</fullName>
    </submittedName>
</protein>
<sequence>MPEKKETYKEKLLIKHGSDKSFHQLGDIDLWLDCSGEKVKGRTFEEKLEKQREDGVRHEIALRKEFEDQREDDRREWQAKIKEFQDIVLGKSPHSLPPN</sequence>
<organism evidence="1">
    <name type="scientific">Tanacetum cinerariifolium</name>
    <name type="common">Dalmatian daisy</name>
    <name type="synonym">Chrysanthemum cinerariifolium</name>
    <dbReference type="NCBI Taxonomy" id="118510"/>
    <lineage>
        <taxon>Eukaryota</taxon>
        <taxon>Viridiplantae</taxon>
        <taxon>Streptophyta</taxon>
        <taxon>Embryophyta</taxon>
        <taxon>Tracheophyta</taxon>
        <taxon>Spermatophyta</taxon>
        <taxon>Magnoliopsida</taxon>
        <taxon>eudicotyledons</taxon>
        <taxon>Gunneridae</taxon>
        <taxon>Pentapetalae</taxon>
        <taxon>asterids</taxon>
        <taxon>campanulids</taxon>
        <taxon>Asterales</taxon>
        <taxon>Asteraceae</taxon>
        <taxon>Asteroideae</taxon>
        <taxon>Anthemideae</taxon>
        <taxon>Anthemidinae</taxon>
        <taxon>Tanacetum</taxon>
    </lineage>
</organism>
<dbReference type="EMBL" id="BKCJ010529818">
    <property type="protein sequence ID" value="GFA99581.1"/>
    <property type="molecule type" value="Genomic_DNA"/>
</dbReference>
<reference evidence="1" key="1">
    <citation type="journal article" date="2019" name="Sci. Rep.">
        <title>Draft genome of Tanacetum cinerariifolium, the natural source of mosquito coil.</title>
        <authorList>
            <person name="Yamashiro T."/>
            <person name="Shiraishi A."/>
            <person name="Satake H."/>
            <person name="Nakayama K."/>
        </authorList>
    </citation>
    <scope>NUCLEOTIDE SEQUENCE</scope>
</reference>
<evidence type="ECO:0000313" key="1">
    <source>
        <dbReference type="EMBL" id="GFA99581.1"/>
    </source>
</evidence>
<name>A0A699KKG7_TANCI</name>
<dbReference type="AlphaFoldDB" id="A0A699KKG7"/>